<feature type="region of interest" description="Disordered" evidence="1">
    <location>
        <begin position="124"/>
        <end position="191"/>
    </location>
</feature>
<organism evidence="3 4">
    <name type="scientific">Sphaerimonospora thailandensis</name>
    <dbReference type="NCBI Taxonomy" id="795644"/>
    <lineage>
        <taxon>Bacteria</taxon>
        <taxon>Bacillati</taxon>
        <taxon>Actinomycetota</taxon>
        <taxon>Actinomycetes</taxon>
        <taxon>Streptosporangiales</taxon>
        <taxon>Streptosporangiaceae</taxon>
        <taxon>Sphaerimonospora</taxon>
    </lineage>
</organism>
<protein>
    <recommendedName>
        <fullName evidence="5">Superfamily III holin-X</fullName>
    </recommendedName>
</protein>
<keyword evidence="4" id="KW-1185">Reference proteome</keyword>
<feature type="transmembrane region" description="Helical" evidence="2">
    <location>
        <begin position="43"/>
        <end position="71"/>
    </location>
</feature>
<dbReference type="AlphaFoldDB" id="A0A8J3VZP2"/>
<keyword evidence="2" id="KW-0812">Transmembrane</keyword>
<dbReference type="EMBL" id="BOOG01000021">
    <property type="protein sequence ID" value="GIH70263.1"/>
    <property type="molecule type" value="Genomic_DNA"/>
</dbReference>
<dbReference type="Proteomes" id="UP000610966">
    <property type="component" value="Unassembled WGS sequence"/>
</dbReference>
<dbReference type="InterPro" id="IPR009937">
    <property type="entry name" value="Phage_holin_3_6"/>
</dbReference>
<keyword evidence="2" id="KW-0472">Membrane</keyword>
<keyword evidence="2" id="KW-1133">Transmembrane helix</keyword>
<reference evidence="3" key="1">
    <citation type="submission" date="2021-01" db="EMBL/GenBank/DDBJ databases">
        <title>Whole genome shotgun sequence of Sphaerimonospora thailandensis NBRC 107569.</title>
        <authorList>
            <person name="Komaki H."/>
            <person name="Tamura T."/>
        </authorList>
    </citation>
    <scope>NUCLEOTIDE SEQUENCE</scope>
    <source>
        <strain evidence="3">NBRC 107569</strain>
    </source>
</reference>
<evidence type="ECO:0000256" key="1">
    <source>
        <dbReference type="SAM" id="MobiDB-lite"/>
    </source>
</evidence>
<comment type="caution">
    <text evidence="3">The sequence shown here is derived from an EMBL/GenBank/DDBJ whole genome shotgun (WGS) entry which is preliminary data.</text>
</comment>
<name>A0A8J3VZP2_9ACTN</name>
<evidence type="ECO:0000313" key="3">
    <source>
        <dbReference type="EMBL" id="GIH70263.1"/>
    </source>
</evidence>
<dbReference type="Pfam" id="PF07332">
    <property type="entry name" value="Phage_holin_3_6"/>
    <property type="match status" value="1"/>
</dbReference>
<gene>
    <name evidence="3" type="ORF">Mth01_25160</name>
</gene>
<accession>A0A8J3VZP2</accession>
<evidence type="ECO:0008006" key="5">
    <source>
        <dbReference type="Google" id="ProtNLM"/>
    </source>
</evidence>
<feature type="compositionally biased region" description="Low complexity" evidence="1">
    <location>
        <begin position="124"/>
        <end position="137"/>
    </location>
</feature>
<feature type="transmembrane region" description="Helical" evidence="2">
    <location>
        <begin position="77"/>
        <end position="99"/>
    </location>
</feature>
<evidence type="ECO:0000256" key="2">
    <source>
        <dbReference type="SAM" id="Phobius"/>
    </source>
</evidence>
<dbReference type="RefSeq" id="WP_204015982.1">
    <property type="nucleotide sequence ID" value="NZ_BOOG01000021.1"/>
</dbReference>
<proteinExistence type="predicted"/>
<evidence type="ECO:0000313" key="4">
    <source>
        <dbReference type="Proteomes" id="UP000610966"/>
    </source>
</evidence>
<sequence>MPEDESLGALVAQASHQISTLVRSEIELAKAELKFDAKRVGTAAGLFGAAAFIGHLCLILASFAIAYGLVAFGLARWLAFAIVTVFYLLVAALLVFVAYRRLKGLSGMRRTARSLRNLAGGAEAEAPATEVEAEPSAGTGTPAKPAREPYTGPTAGQVGAHREPVDAQRVPAGGPRDPAGTPGGEPSSDAS</sequence>